<feature type="chain" id="PRO_5007574611" description="DUF4252 domain-containing protein" evidence="1">
    <location>
        <begin position="21"/>
        <end position="203"/>
    </location>
</feature>
<feature type="signal peptide" evidence="1">
    <location>
        <begin position="1"/>
        <end position="20"/>
    </location>
</feature>
<reference evidence="2 3" key="1">
    <citation type="submission" date="2016-01" db="EMBL/GenBank/DDBJ databases">
        <title>Genome sequencing of Roseivirga spongicola UST030701-084.</title>
        <authorList>
            <person name="Selvaratnam C."/>
            <person name="Thevarajoo S."/>
            <person name="Goh K.M."/>
            <person name="Ee R."/>
            <person name="Chan K.-G."/>
            <person name="Chong C.S."/>
        </authorList>
    </citation>
    <scope>NUCLEOTIDE SEQUENCE [LARGE SCALE GENOMIC DNA]</scope>
    <source>
        <strain evidence="2 3">UST030701-084</strain>
    </source>
</reference>
<dbReference type="AlphaFoldDB" id="A0A150XG42"/>
<dbReference type="OrthoDB" id="982449at2"/>
<name>A0A150XG42_9BACT</name>
<keyword evidence="3" id="KW-1185">Reference proteome</keyword>
<evidence type="ECO:0000313" key="3">
    <source>
        <dbReference type="Proteomes" id="UP000075606"/>
    </source>
</evidence>
<evidence type="ECO:0008006" key="4">
    <source>
        <dbReference type="Google" id="ProtNLM"/>
    </source>
</evidence>
<evidence type="ECO:0000256" key="1">
    <source>
        <dbReference type="SAM" id="SignalP"/>
    </source>
</evidence>
<comment type="caution">
    <text evidence="2">The sequence shown here is derived from an EMBL/GenBank/DDBJ whole genome shotgun (WGS) entry which is preliminary data.</text>
</comment>
<gene>
    <name evidence="2" type="ORF">AWW68_02600</name>
</gene>
<keyword evidence="1" id="KW-0732">Signal</keyword>
<accession>A0A150XG42</accession>
<protein>
    <recommendedName>
        <fullName evidence="4">DUF4252 domain-containing protein</fullName>
    </recommendedName>
</protein>
<sequence>MTKKVILVALLAVGSFSLRAQQLSPTDKADLNSTIAQFMKHTESMNFEGIVDMTYPKVFDLVTKQQMLSLLNGLSGMGFEVSYDSITNQEPILVAKNDSVKYALVNYYSEMVMKITKEEMKTKESIDILKLSLLNTAGVESIDYVEETSSLIVKGNKRLLAIKDQAYDDQWSAIEFDVNNPALNAMLVPTPILTEISEFINKN</sequence>
<evidence type="ECO:0000313" key="2">
    <source>
        <dbReference type="EMBL" id="KYG77679.1"/>
    </source>
</evidence>
<dbReference type="RefSeq" id="WP_068216279.1">
    <property type="nucleotide sequence ID" value="NZ_CP139724.1"/>
</dbReference>
<proteinExistence type="predicted"/>
<organism evidence="2 3">
    <name type="scientific">Roseivirga spongicola</name>
    <dbReference type="NCBI Taxonomy" id="333140"/>
    <lineage>
        <taxon>Bacteria</taxon>
        <taxon>Pseudomonadati</taxon>
        <taxon>Bacteroidota</taxon>
        <taxon>Cytophagia</taxon>
        <taxon>Cytophagales</taxon>
        <taxon>Roseivirgaceae</taxon>
        <taxon>Roseivirga</taxon>
    </lineage>
</organism>
<dbReference type="Proteomes" id="UP000075606">
    <property type="component" value="Unassembled WGS sequence"/>
</dbReference>
<dbReference type="EMBL" id="LRPC01000001">
    <property type="protein sequence ID" value="KYG77679.1"/>
    <property type="molecule type" value="Genomic_DNA"/>
</dbReference>
<dbReference type="STRING" id="333140.AWW68_02600"/>